<feature type="DNA-binding region" description="HMG box" evidence="4">
    <location>
        <begin position="95"/>
        <end position="167"/>
    </location>
</feature>
<dbReference type="SMART" id="SM00271">
    <property type="entry name" value="DnaJ"/>
    <property type="match status" value="1"/>
</dbReference>
<dbReference type="InterPro" id="IPR001623">
    <property type="entry name" value="DnaJ_domain"/>
</dbReference>
<dbReference type="Pfam" id="PF00226">
    <property type="entry name" value="DnaJ"/>
    <property type="match status" value="1"/>
</dbReference>
<evidence type="ECO:0000256" key="4">
    <source>
        <dbReference type="PROSITE-ProRule" id="PRU00267"/>
    </source>
</evidence>
<organism evidence="8">
    <name type="scientific">Ostreococcus tauri</name>
    <name type="common">Marine green alga</name>
    <dbReference type="NCBI Taxonomy" id="70448"/>
    <lineage>
        <taxon>Eukaryota</taxon>
        <taxon>Viridiplantae</taxon>
        <taxon>Chlorophyta</taxon>
        <taxon>Mamiellophyceae</taxon>
        <taxon>Mamiellales</taxon>
        <taxon>Bathycoccaceae</taxon>
        <taxon>Ostreococcus</taxon>
    </lineage>
</organism>
<reference evidence="8" key="1">
    <citation type="submission" date="2017-04" db="EMBL/GenBank/DDBJ databases">
        <title>Population genomics of picophytoplankton unveils novel chromosome hypervariability.</title>
        <authorList>
            <consortium name="DOE Joint Genome Institute"/>
            <person name="Blanc-Mathieu R."/>
            <person name="Krasovec M."/>
            <person name="Hebrard M."/>
            <person name="Yau S."/>
            <person name="Desgranges E."/>
            <person name="Martin J."/>
            <person name="Schackwitz W."/>
            <person name="Kuo A."/>
            <person name="Salin G."/>
            <person name="Donnadieu C."/>
            <person name="Desdevises Y."/>
            <person name="Sanchez-Ferandin S."/>
            <person name="Moreau H."/>
            <person name="Rivals E."/>
            <person name="Grigoriev I.V."/>
            <person name="Grimsley N."/>
            <person name="Eyre-Walker A."/>
            <person name="Piganeau G."/>
        </authorList>
    </citation>
    <scope>NUCLEOTIDE SEQUENCE [LARGE SCALE GENOMIC DNA]</scope>
    <source>
        <strain evidence="8">RCC 1115</strain>
    </source>
</reference>
<dbReference type="EMBL" id="KZ155793">
    <property type="protein sequence ID" value="OUS44983.1"/>
    <property type="molecule type" value="Genomic_DNA"/>
</dbReference>
<dbReference type="PROSITE" id="PS50082">
    <property type="entry name" value="WD_REPEATS_2"/>
    <property type="match status" value="3"/>
</dbReference>
<dbReference type="InterPro" id="IPR036869">
    <property type="entry name" value="J_dom_sf"/>
</dbReference>
<evidence type="ECO:0000313" key="8">
    <source>
        <dbReference type="EMBL" id="OUS44983.1"/>
    </source>
</evidence>
<feature type="repeat" description="WD" evidence="3">
    <location>
        <begin position="819"/>
        <end position="856"/>
    </location>
</feature>
<keyword evidence="4" id="KW-0238">DNA-binding</keyword>
<dbReference type="CDD" id="cd21994">
    <property type="entry name" value="HMG-box_SSRP1-like"/>
    <property type="match status" value="1"/>
</dbReference>
<dbReference type="InterPro" id="IPR050349">
    <property type="entry name" value="WD_LIS1/nudF_dynein_reg"/>
</dbReference>
<proteinExistence type="predicted"/>
<dbReference type="SMART" id="SM00398">
    <property type="entry name" value="HMG"/>
    <property type="match status" value="2"/>
</dbReference>
<dbReference type="InterPro" id="IPR001680">
    <property type="entry name" value="WD40_rpt"/>
</dbReference>
<feature type="region of interest" description="Disordered" evidence="5">
    <location>
        <begin position="62"/>
        <end position="96"/>
    </location>
</feature>
<feature type="domain" description="HMG box" evidence="7">
    <location>
        <begin position="1"/>
        <end position="65"/>
    </location>
</feature>
<dbReference type="eggNOG" id="KOG0267">
    <property type="taxonomic scope" value="Eukaryota"/>
</dbReference>
<dbReference type="Gene3D" id="1.25.40.10">
    <property type="entry name" value="Tetratricopeptide repeat domain"/>
    <property type="match status" value="1"/>
</dbReference>
<evidence type="ECO:0000256" key="3">
    <source>
        <dbReference type="PROSITE-ProRule" id="PRU00221"/>
    </source>
</evidence>
<dbReference type="CDD" id="cd06257">
    <property type="entry name" value="DnaJ"/>
    <property type="match status" value="1"/>
</dbReference>
<keyword evidence="2" id="KW-0677">Repeat</keyword>
<dbReference type="AlphaFoldDB" id="A0A1Y5IA92"/>
<feature type="compositionally biased region" description="Basic and acidic residues" evidence="5">
    <location>
        <begin position="74"/>
        <end position="83"/>
    </location>
</feature>
<dbReference type="PROSITE" id="PS50118">
    <property type="entry name" value="HMG_BOX_2"/>
    <property type="match status" value="2"/>
</dbReference>
<dbReference type="GO" id="GO:0005634">
    <property type="term" value="C:nucleus"/>
    <property type="evidence" value="ECO:0007669"/>
    <property type="project" value="UniProtKB-UniRule"/>
</dbReference>
<feature type="domain" description="J" evidence="6">
    <location>
        <begin position="332"/>
        <end position="396"/>
    </location>
</feature>
<dbReference type="Gene3D" id="1.10.30.10">
    <property type="entry name" value="High mobility group box domain"/>
    <property type="match status" value="2"/>
</dbReference>
<dbReference type="GO" id="GO:0003677">
    <property type="term" value="F:DNA binding"/>
    <property type="evidence" value="ECO:0007669"/>
    <property type="project" value="UniProtKB-UniRule"/>
</dbReference>
<dbReference type="SUPFAM" id="SSF50978">
    <property type="entry name" value="WD40 repeat-like"/>
    <property type="match status" value="1"/>
</dbReference>
<name>A0A1Y5IA92_OSTTA</name>
<keyword evidence="4" id="KW-0539">Nucleus</keyword>
<dbReference type="SMART" id="SM00320">
    <property type="entry name" value="WD40"/>
    <property type="match status" value="8"/>
</dbReference>
<feature type="repeat" description="WD" evidence="3">
    <location>
        <begin position="677"/>
        <end position="702"/>
    </location>
</feature>
<dbReference type="Gene3D" id="1.10.287.110">
    <property type="entry name" value="DnaJ domain"/>
    <property type="match status" value="1"/>
</dbReference>
<dbReference type="Pfam" id="PF00505">
    <property type="entry name" value="HMG_box"/>
    <property type="match status" value="2"/>
</dbReference>
<feature type="DNA-binding region" description="HMG box" evidence="4">
    <location>
        <begin position="1"/>
        <end position="65"/>
    </location>
</feature>
<dbReference type="SUPFAM" id="SSF47095">
    <property type="entry name" value="HMG-box"/>
    <property type="match status" value="2"/>
</dbReference>
<dbReference type="PANTHER" id="PTHR44129">
    <property type="entry name" value="WD REPEAT-CONTAINING PROTEIN POP1"/>
    <property type="match status" value="1"/>
</dbReference>
<feature type="repeat" description="WD" evidence="3">
    <location>
        <begin position="716"/>
        <end position="751"/>
    </location>
</feature>
<accession>A0A1Y5IA92</accession>
<sequence length="1141" mass="125568">MSAYLVFLNRHRDRVQKKSPNASVTDITKELALKWKTVSDAERAECQRVSDQDKERYYREMRDYVPLPDEKEDEPAPRYDKDGNRKRRKKDKAAPRKNRSAYIIWAQEYREKHFRPKAATPQAVTFREQAAILGSAWKALSASGKKKYEDIALQEAQAYAIKRDAYLAEKKALALAAREAKRQRLLDEKRAWEATKEAAAKLKQERKEAKAAEKAKDDGKPKGSLSKVVAKPKKDTAMLAKIREAVMSATQSENAYYAVLDVHEVEPEKVIAQYKANLEKRASPDGKTFLVNKKTLARRRISLGRTRRRSSASIAAKMAEGSKKKNMSPVSKDFAALRLDVGASERAVKTAYKTLARALHPDKSGGDSKAFVRVQRAYERLMAKYERDRSALRAMGTSDAVSRRETTLEIGRGEDASAVAMGGDLKALGDERFEAGDHERALEYYDAAVAYARVEESSAYAELYHARARARVALERWTDAIDDTDRVIAARPLWGPSYALKGRALEGLGAWSRAAELYREQSERAMRGNADDDASYDLEREFADGLRRVEEAMARQDRMASVLAHRGRVVALAMAPPSRLDAERDVTIPANAYVATIGEDNYLKVFSVPHGECVRSVKLPVRVTSLKWSPEGDGSLVVIGQAGFVGIWRFHLSLDGKPEAKTTDSIELVGLPESVDVTAVDFDRTGEFIAVGASDGSLCVWDATHATLDLAVPAGLNAHKRGITSLAFHPVRGRNQLTTGSLDGDGRVWDLVAEATETAGECLHTLRWKGSGAVIDVNYLSCGRLIVTSTSSSASASAIMSTNRMLVWSSVSGRLCKWYDAHSSRITAFSWHPHPGSRNIAVTGCDDGVLRVWSIRASPSGAGKTILANGDYAGSLGESRGVDVKRSGAPLAVAHSPMGGLIAVSTRDGHLRIHDSDTLEATSCWRASESNAVTHVGWSPLPMSLDASERLTATSPWMVVTGGEDGQMNVWKVARGGEEDSYSDDFGDENALMKREKSALESAPAGVFTARDVKTWWDDGECASEVTPREDAFGLYLGPSPEDKPIHKALSIGEAPEQLYNPNRLSSKYLSLSLRDGESASVEAFNANEEKIRQLQSERAAFMSDETKSSVDKRAYSARFATDLKPLQEARTRLYAALQSQ</sequence>
<dbReference type="SUPFAM" id="SSF46565">
    <property type="entry name" value="Chaperone J-domain"/>
    <property type="match status" value="1"/>
</dbReference>
<dbReference type="Pfam" id="PF00400">
    <property type="entry name" value="WD40"/>
    <property type="match status" value="3"/>
</dbReference>
<dbReference type="InterPro" id="IPR009071">
    <property type="entry name" value="HMG_box_dom"/>
</dbReference>
<dbReference type="PROSITE" id="PS50076">
    <property type="entry name" value="DNAJ_2"/>
    <property type="match status" value="1"/>
</dbReference>
<dbReference type="Proteomes" id="UP000195557">
    <property type="component" value="Unassembled WGS sequence"/>
</dbReference>
<dbReference type="InterPro" id="IPR015943">
    <property type="entry name" value="WD40/YVTN_repeat-like_dom_sf"/>
</dbReference>
<feature type="domain" description="HMG box" evidence="7">
    <location>
        <begin position="95"/>
        <end position="167"/>
    </location>
</feature>
<evidence type="ECO:0000259" key="6">
    <source>
        <dbReference type="PROSITE" id="PS50076"/>
    </source>
</evidence>
<feature type="region of interest" description="Disordered" evidence="5">
    <location>
        <begin position="206"/>
        <end position="227"/>
    </location>
</feature>
<dbReference type="SUPFAM" id="SSF48452">
    <property type="entry name" value="TPR-like"/>
    <property type="match status" value="1"/>
</dbReference>
<feature type="compositionally biased region" description="Basic and acidic residues" evidence="5">
    <location>
        <begin position="206"/>
        <end position="221"/>
    </location>
</feature>
<evidence type="ECO:0000256" key="1">
    <source>
        <dbReference type="ARBA" id="ARBA00022574"/>
    </source>
</evidence>
<keyword evidence="1 3" id="KW-0853">WD repeat</keyword>
<dbReference type="PROSITE" id="PS50294">
    <property type="entry name" value="WD_REPEATS_REGION"/>
    <property type="match status" value="2"/>
</dbReference>
<dbReference type="InterPro" id="IPR011990">
    <property type="entry name" value="TPR-like_helical_dom_sf"/>
</dbReference>
<dbReference type="Gene3D" id="2.130.10.10">
    <property type="entry name" value="YVTN repeat-like/Quinoprotein amine dehydrogenase"/>
    <property type="match status" value="2"/>
</dbReference>
<feature type="compositionally biased region" description="Basic residues" evidence="5">
    <location>
        <begin position="84"/>
        <end position="96"/>
    </location>
</feature>
<protein>
    <submittedName>
        <fullName evidence="8">WD40-repeat-containing domain protein</fullName>
    </submittedName>
</protein>
<gene>
    <name evidence="8" type="ORF">BE221DRAFT_208254</name>
</gene>
<evidence type="ECO:0000256" key="5">
    <source>
        <dbReference type="SAM" id="MobiDB-lite"/>
    </source>
</evidence>
<dbReference type="InterPro" id="IPR036910">
    <property type="entry name" value="HMG_box_dom_sf"/>
</dbReference>
<evidence type="ECO:0000256" key="2">
    <source>
        <dbReference type="ARBA" id="ARBA00022737"/>
    </source>
</evidence>
<dbReference type="InterPro" id="IPR036322">
    <property type="entry name" value="WD40_repeat_dom_sf"/>
</dbReference>
<evidence type="ECO:0000259" key="7">
    <source>
        <dbReference type="PROSITE" id="PS50118"/>
    </source>
</evidence>